<comment type="similarity">
    <text evidence="2 10">Belongs to the V-ATPase 116 kDa subunit family.</text>
</comment>
<evidence type="ECO:0000256" key="9">
    <source>
        <dbReference type="ARBA" id="ARBA00068671"/>
    </source>
</evidence>
<evidence type="ECO:0000313" key="11">
    <source>
        <dbReference type="EMBL" id="PWR72378.1"/>
    </source>
</evidence>
<evidence type="ECO:0000256" key="8">
    <source>
        <dbReference type="ARBA" id="ARBA00059506"/>
    </source>
</evidence>
<evidence type="ECO:0000256" key="10">
    <source>
        <dbReference type="RuleBase" id="RU361189"/>
    </source>
</evidence>
<keyword evidence="7 10" id="KW-0472">Membrane</keyword>
<organism evidence="11 12">
    <name type="scientific">Methanospirillum stamsii</name>
    <dbReference type="NCBI Taxonomy" id="1277351"/>
    <lineage>
        <taxon>Archaea</taxon>
        <taxon>Methanobacteriati</taxon>
        <taxon>Methanobacteriota</taxon>
        <taxon>Stenosarchaea group</taxon>
        <taxon>Methanomicrobia</taxon>
        <taxon>Methanomicrobiales</taxon>
        <taxon>Methanospirillaceae</taxon>
        <taxon>Methanospirillum</taxon>
    </lineage>
</organism>
<evidence type="ECO:0000256" key="7">
    <source>
        <dbReference type="ARBA" id="ARBA00023136"/>
    </source>
</evidence>
<keyword evidence="3 10" id="KW-0813">Transport</keyword>
<keyword evidence="12" id="KW-1185">Reference proteome</keyword>
<keyword evidence="4 10" id="KW-0812">Transmembrane</keyword>
<dbReference type="Gene3D" id="3.30.70.2750">
    <property type="match status" value="1"/>
</dbReference>
<dbReference type="GO" id="GO:0033179">
    <property type="term" value="C:proton-transporting V-type ATPase, V0 domain"/>
    <property type="evidence" value="ECO:0007669"/>
    <property type="project" value="InterPro"/>
</dbReference>
<dbReference type="GO" id="GO:0007035">
    <property type="term" value="P:vacuolar acidification"/>
    <property type="evidence" value="ECO:0007669"/>
    <property type="project" value="TreeGrafter"/>
</dbReference>
<feature type="transmembrane region" description="Helical" evidence="10">
    <location>
        <begin position="378"/>
        <end position="403"/>
    </location>
</feature>
<evidence type="ECO:0000256" key="6">
    <source>
        <dbReference type="ARBA" id="ARBA00023065"/>
    </source>
</evidence>
<dbReference type="Gene3D" id="3.30.70.2170">
    <property type="match status" value="1"/>
</dbReference>
<dbReference type="OrthoDB" id="85892at2157"/>
<dbReference type="PANTHER" id="PTHR11629:SF63">
    <property type="entry name" value="V-TYPE PROTON ATPASE SUBUNIT A"/>
    <property type="match status" value="1"/>
</dbReference>
<evidence type="ECO:0000256" key="4">
    <source>
        <dbReference type="ARBA" id="ARBA00022692"/>
    </source>
</evidence>
<feature type="transmembrane region" description="Helical" evidence="10">
    <location>
        <begin position="501"/>
        <end position="520"/>
    </location>
</feature>
<proteinExistence type="inferred from homology"/>
<evidence type="ECO:0000313" key="12">
    <source>
        <dbReference type="Proteomes" id="UP000245934"/>
    </source>
</evidence>
<dbReference type="PANTHER" id="PTHR11629">
    <property type="entry name" value="VACUOLAR PROTON ATPASES"/>
    <property type="match status" value="1"/>
</dbReference>
<feature type="transmembrane region" description="Helical" evidence="10">
    <location>
        <begin position="458"/>
        <end position="480"/>
    </location>
</feature>
<accession>A0A2V2N7A2</accession>
<reference evidence="11 12" key="1">
    <citation type="submission" date="2018-05" db="EMBL/GenBank/DDBJ databases">
        <title>Draft genome of Methanospirillum stamsii Pt1.</title>
        <authorList>
            <person name="Dueholm M.S."/>
            <person name="Nielsen P.H."/>
            <person name="Bakmann L.F."/>
            <person name="Otzen D.E."/>
        </authorList>
    </citation>
    <scope>NUCLEOTIDE SEQUENCE [LARGE SCALE GENOMIC DNA]</scope>
    <source>
        <strain evidence="11 12">Pt1</strain>
    </source>
</reference>
<evidence type="ECO:0000256" key="2">
    <source>
        <dbReference type="ARBA" id="ARBA00009904"/>
    </source>
</evidence>
<protein>
    <recommendedName>
        <fullName evidence="9 10">A-type ATP synthase subunit I</fullName>
    </recommendedName>
</protein>
<dbReference type="AlphaFoldDB" id="A0A2V2N7A2"/>
<evidence type="ECO:0000256" key="1">
    <source>
        <dbReference type="ARBA" id="ARBA00004141"/>
    </source>
</evidence>
<comment type="function">
    <text evidence="8">Component of the A-type ATP synthase that produces ATP from ADP in the presence of a proton gradient across the membrane.</text>
</comment>
<dbReference type="InterPro" id="IPR002490">
    <property type="entry name" value="V-ATPase_116kDa_su"/>
</dbReference>
<evidence type="ECO:0000256" key="5">
    <source>
        <dbReference type="ARBA" id="ARBA00022989"/>
    </source>
</evidence>
<keyword evidence="6 10" id="KW-0406">Ion transport</keyword>
<dbReference type="Gene3D" id="1.20.1460.20">
    <property type="match status" value="1"/>
</dbReference>
<comment type="subcellular location">
    <subcellularLocation>
        <location evidence="1">Membrane</location>
        <topology evidence="1">Multi-pass membrane protein</topology>
    </subcellularLocation>
</comment>
<dbReference type="GeneID" id="97608297"/>
<name>A0A2V2N7A2_9EURY</name>
<dbReference type="Proteomes" id="UP000245934">
    <property type="component" value="Unassembled WGS sequence"/>
</dbReference>
<comment type="caution">
    <text evidence="11">The sequence shown here is derived from an EMBL/GenBank/DDBJ whole genome shotgun (WGS) entry which is preliminary data.</text>
</comment>
<feature type="transmembrane region" description="Helical" evidence="10">
    <location>
        <begin position="564"/>
        <end position="584"/>
    </location>
</feature>
<sequence length="660" mass="74854">MFYPARMSNVLIGVHQRWLLEVTTALHKQGELEILDLRSVPVGDVTFQVPVIPKEDLEKILNIQFRIDRVLEILEPYAQKTGNLLTSIFSRQEQQYVPGYSGSHDGLFSDILSQLDRAEEVLKIQEDLKKNRDHYTSCEGYIASLERLKGTGISLSYLKPAPFTHFIAGYVKEEHSSLPDRWLAEAGTDEISLYSEKKDGIILIFCVSTNNHRDALSDLIHASWFNQLVFPESFSGLPDDMQKQELALLSEYATKEQKLQEQLTDYAHTYLSLLQAYREELILRRERIDINRKFGTSRDVSYLRGWVRQRDEEKLKSLIRSATGEECFVITEPADPHDDVPVRYDNPSWLAPFELLTTTFSRPRYDEIDPTPFFAPAYLLFFGMMLGDAGYGLIIALVGWLLYRGPGRTDASFRDMSYILLCSGVADIILGTIQGGWFGDLLPRFFNIQPPFVLIEPLNSPILLFQIALIIGTIHLNLGIIIGLWENIRNRLYSAAIQENIIWFILQPSAAVLLIQFFGWTTFPSIITNLAIGGGLIGLAVLFLKKGPMGFFSLTGFLGDWLSYVRILALALATGGIAMTINILSEMIASVHPFMIVPAIIFCIAGQFFNLAIQTLGSVIHALRLHYIEFFGRFYSGGGREFIPFRENRIYTHVNNEDYS</sequence>
<dbReference type="GO" id="GO:0016471">
    <property type="term" value="C:vacuolar proton-transporting V-type ATPase complex"/>
    <property type="evidence" value="ECO:0007669"/>
    <property type="project" value="TreeGrafter"/>
</dbReference>
<keyword evidence="5 10" id="KW-1133">Transmembrane helix</keyword>
<evidence type="ECO:0000256" key="3">
    <source>
        <dbReference type="ARBA" id="ARBA00022448"/>
    </source>
</evidence>
<feature type="transmembrane region" description="Helical" evidence="10">
    <location>
        <begin position="415"/>
        <end position="438"/>
    </location>
</feature>
<dbReference type="Pfam" id="PF01496">
    <property type="entry name" value="V_ATPase_I"/>
    <property type="match status" value="2"/>
</dbReference>
<dbReference type="EMBL" id="QGMZ01000027">
    <property type="protein sequence ID" value="PWR72378.1"/>
    <property type="molecule type" value="Genomic_DNA"/>
</dbReference>
<dbReference type="RefSeq" id="WP_109941438.1">
    <property type="nucleotide sequence ID" value="NZ_CP176366.1"/>
</dbReference>
<dbReference type="GO" id="GO:0051117">
    <property type="term" value="F:ATPase binding"/>
    <property type="evidence" value="ECO:0007669"/>
    <property type="project" value="TreeGrafter"/>
</dbReference>
<feature type="transmembrane region" description="Helical" evidence="10">
    <location>
        <begin position="526"/>
        <end position="544"/>
    </location>
</feature>
<dbReference type="GO" id="GO:0046961">
    <property type="term" value="F:proton-transporting ATPase activity, rotational mechanism"/>
    <property type="evidence" value="ECO:0007669"/>
    <property type="project" value="InterPro"/>
</dbReference>
<gene>
    <name evidence="11" type="ORF">DLD82_12375</name>
</gene>
<feature type="transmembrane region" description="Helical" evidence="10">
    <location>
        <begin position="596"/>
        <end position="623"/>
    </location>
</feature>